<dbReference type="PANTHER" id="PTHR32060">
    <property type="entry name" value="TAIL-SPECIFIC PROTEASE"/>
    <property type="match status" value="1"/>
</dbReference>
<dbReference type="SMART" id="SM00245">
    <property type="entry name" value="TSPc"/>
    <property type="match status" value="1"/>
</dbReference>
<feature type="chain" id="PRO_5019255661" evidence="1">
    <location>
        <begin position="37"/>
        <end position="486"/>
    </location>
</feature>
<dbReference type="SUPFAM" id="SSF52096">
    <property type="entry name" value="ClpP/crotonase"/>
    <property type="match status" value="1"/>
</dbReference>
<dbReference type="GO" id="GO:0004175">
    <property type="term" value="F:endopeptidase activity"/>
    <property type="evidence" value="ECO:0007669"/>
    <property type="project" value="TreeGrafter"/>
</dbReference>
<dbReference type="Pfam" id="PF17820">
    <property type="entry name" value="PDZ_6"/>
    <property type="match status" value="1"/>
</dbReference>
<name>A0A438M5P4_9ACTN</name>
<comment type="caution">
    <text evidence="3">The sequence shown here is derived from an EMBL/GenBank/DDBJ whole genome shotgun (WGS) entry which is preliminary data.</text>
</comment>
<sequence>MTNITTGTGRSRRRAAAVLACLGLGAVVVLPSGAAAQTVQTWQAASTCAEPKPGGEPQALKPTTISTIEQAYSCILTNYYGADTLDNRQLLIGAFAGLTRELHASGHDVADATLPALTGKRDSDWEAFSAVYTRVNDQLSGATERQAAAAATLLGMLGSLHNNHAHWDRTQMPEDPQPGTEYGIGLDTAPFKGPIFSEPDQVTGPMYVSRVRGGSAAKAGLRPGDIIESVNGAVPFAGGVLSLGAVVPLFQNYPDDDPVRIKVRRPANGRTWTATLTPGVYKPDEKATARVTSKLLKGDVAYVRLASFGQRVAQTAIDAINDMKKNKKLTGVVLDMRGNSGGLIGEVNRLLGAFAHDQVTAWQCDADDRCTADRTDDSVPLLGLPLTVLADRDCASACDHFVAAIKDNKIAPVVGTRTAGVVAGAGKMYLLDDNSLLSFPDKRTLGPKKEPINGIGVAADHLVPLTAKDISTGKDPGLDKALDLLK</sequence>
<dbReference type="Gene3D" id="2.30.42.10">
    <property type="match status" value="1"/>
</dbReference>
<dbReference type="GO" id="GO:0007165">
    <property type="term" value="P:signal transduction"/>
    <property type="evidence" value="ECO:0007669"/>
    <property type="project" value="TreeGrafter"/>
</dbReference>
<keyword evidence="3" id="KW-0378">Hydrolase</keyword>
<feature type="domain" description="PDZ" evidence="2">
    <location>
        <begin position="169"/>
        <end position="232"/>
    </location>
</feature>
<dbReference type="Proteomes" id="UP000284824">
    <property type="component" value="Unassembled WGS sequence"/>
</dbReference>
<keyword evidence="1" id="KW-0732">Signal</keyword>
<proteinExistence type="predicted"/>
<dbReference type="SMART" id="SM00228">
    <property type="entry name" value="PDZ"/>
    <property type="match status" value="1"/>
</dbReference>
<dbReference type="EMBL" id="SAUN01000001">
    <property type="protein sequence ID" value="RVX40723.1"/>
    <property type="molecule type" value="Genomic_DNA"/>
</dbReference>
<protein>
    <submittedName>
        <fullName evidence="3">Carboxyl-terminal processing protease</fullName>
    </submittedName>
</protein>
<dbReference type="RefSeq" id="WP_127933060.1">
    <property type="nucleotide sequence ID" value="NZ_SAUN01000001.1"/>
</dbReference>
<dbReference type="InterPro" id="IPR041489">
    <property type="entry name" value="PDZ_6"/>
</dbReference>
<dbReference type="InterPro" id="IPR036034">
    <property type="entry name" value="PDZ_sf"/>
</dbReference>
<evidence type="ECO:0000256" key="1">
    <source>
        <dbReference type="SAM" id="SignalP"/>
    </source>
</evidence>
<dbReference type="Gene3D" id="3.90.226.10">
    <property type="entry name" value="2-enoyl-CoA Hydratase, Chain A, domain 1"/>
    <property type="match status" value="1"/>
</dbReference>
<evidence type="ECO:0000313" key="3">
    <source>
        <dbReference type="EMBL" id="RVX40723.1"/>
    </source>
</evidence>
<dbReference type="GO" id="GO:0008236">
    <property type="term" value="F:serine-type peptidase activity"/>
    <property type="evidence" value="ECO:0007669"/>
    <property type="project" value="InterPro"/>
</dbReference>
<reference evidence="3 4" key="1">
    <citation type="submission" date="2019-01" db="EMBL/GenBank/DDBJ databases">
        <title>Sequencing the genomes of 1000 actinobacteria strains.</title>
        <authorList>
            <person name="Klenk H.-P."/>
        </authorList>
    </citation>
    <scope>NUCLEOTIDE SEQUENCE [LARGE SCALE GENOMIC DNA]</scope>
    <source>
        <strain evidence="3 4">DSM 43925</strain>
    </source>
</reference>
<keyword evidence="4" id="KW-1185">Reference proteome</keyword>
<dbReference type="Pfam" id="PF03572">
    <property type="entry name" value="Peptidase_S41"/>
    <property type="match status" value="1"/>
</dbReference>
<dbReference type="InterPro" id="IPR001478">
    <property type="entry name" value="PDZ"/>
</dbReference>
<dbReference type="PROSITE" id="PS50106">
    <property type="entry name" value="PDZ"/>
    <property type="match status" value="1"/>
</dbReference>
<dbReference type="OrthoDB" id="9812068at2"/>
<feature type="signal peptide" evidence="1">
    <location>
        <begin position="1"/>
        <end position="36"/>
    </location>
</feature>
<evidence type="ECO:0000259" key="2">
    <source>
        <dbReference type="PROSITE" id="PS50106"/>
    </source>
</evidence>
<dbReference type="GO" id="GO:0006508">
    <property type="term" value="P:proteolysis"/>
    <property type="evidence" value="ECO:0007669"/>
    <property type="project" value="UniProtKB-KW"/>
</dbReference>
<dbReference type="InterPro" id="IPR029045">
    <property type="entry name" value="ClpP/crotonase-like_dom_sf"/>
</dbReference>
<organism evidence="3 4">
    <name type="scientific">Nonomuraea polychroma</name>
    <dbReference type="NCBI Taxonomy" id="46176"/>
    <lineage>
        <taxon>Bacteria</taxon>
        <taxon>Bacillati</taxon>
        <taxon>Actinomycetota</taxon>
        <taxon>Actinomycetes</taxon>
        <taxon>Streptosporangiales</taxon>
        <taxon>Streptosporangiaceae</taxon>
        <taxon>Nonomuraea</taxon>
    </lineage>
</organism>
<dbReference type="InterPro" id="IPR005151">
    <property type="entry name" value="Tail-specific_protease"/>
</dbReference>
<dbReference type="AlphaFoldDB" id="A0A438M5P4"/>
<dbReference type="PANTHER" id="PTHR32060:SF30">
    <property type="entry name" value="CARBOXY-TERMINAL PROCESSING PROTEASE CTPA"/>
    <property type="match status" value="1"/>
</dbReference>
<gene>
    <name evidence="3" type="ORF">EDD27_3143</name>
</gene>
<keyword evidence="3" id="KW-0645">Protease</keyword>
<evidence type="ECO:0000313" key="4">
    <source>
        <dbReference type="Proteomes" id="UP000284824"/>
    </source>
</evidence>
<dbReference type="SUPFAM" id="SSF50156">
    <property type="entry name" value="PDZ domain-like"/>
    <property type="match status" value="1"/>
</dbReference>
<accession>A0A438M5P4</accession>
<dbReference type="GO" id="GO:0030288">
    <property type="term" value="C:outer membrane-bounded periplasmic space"/>
    <property type="evidence" value="ECO:0007669"/>
    <property type="project" value="TreeGrafter"/>
</dbReference>
<dbReference type="CDD" id="cd00136">
    <property type="entry name" value="PDZ_canonical"/>
    <property type="match status" value="1"/>
</dbReference>